<organism evidence="1 2">
    <name type="scientific">Glacieibacterium arshaanense</name>
    <dbReference type="NCBI Taxonomy" id="2511025"/>
    <lineage>
        <taxon>Bacteria</taxon>
        <taxon>Pseudomonadati</taxon>
        <taxon>Pseudomonadota</taxon>
        <taxon>Alphaproteobacteria</taxon>
        <taxon>Sphingomonadales</taxon>
        <taxon>Sphingosinicellaceae</taxon>
        <taxon>Glacieibacterium</taxon>
    </lineage>
</organism>
<name>A0A4Y9EJA8_9SPHN</name>
<evidence type="ECO:0000313" key="1">
    <source>
        <dbReference type="EMBL" id="TFU00045.1"/>
    </source>
</evidence>
<accession>A0A4Y9EJA8</accession>
<evidence type="ECO:0000313" key="2">
    <source>
        <dbReference type="Proteomes" id="UP000297737"/>
    </source>
</evidence>
<dbReference type="EMBL" id="SIHO01000005">
    <property type="protein sequence ID" value="TFU00045.1"/>
    <property type="molecule type" value="Genomic_DNA"/>
</dbReference>
<gene>
    <name evidence="1" type="ORF">EUV02_15470</name>
</gene>
<dbReference type="RefSeq" id="WP_135247226.1">
    <property type="nucleotide sequence ID" value="NZ_SIHO01000005.1"/>
</dbReference>
<reference evidence="1 2" key="1">
    <citation type="submission" date="2019-02" db="EMBL/GenBank/DDBJ databases">
        <title>Polymorphobacter sp. isolated from the lake at the Tibet of China.</title>
        <authorList>
            <person name="Li A."/>
        </authorList>
    </citation>
    <scope>NUCLEOTIDE SEQUENCE [LARGE SCALE GENOMIC DNA]</scope>
    <source>
        <strain evidence="1 2">DJ1R-1</strain>
    </source>
</reference>
<keyword evidence="2" id="KW-1185">Reference proteome</keyword>
<dbReference type="AlphaFoldDB" id="A0A4Y9EJA8"/>
<sequence length="109" mass="12642">MEKASFRSYPDTNIAFQIKIGDRNRDIELVEWVNSTSDGIRDSEFVYFAGTDSAEAFMGLFCDRVFKMFVRTQADNPPVISVAMPKFEIDAFLTQMRNRKSKKMRPNTR</sequence>
<protein>
    <submittedName>
        <fullName evidence="1">Uncharacterized protein</fullName>
    </submittedName>
</protein>
<proteinExistence type="predicted"/>
<dbReference type="Proteomes" id="UP000297737">
    <property type="component" value="Unassembled WGS sequence"/>
</dbReference>
<comment type="caution">
    <text evidence="1">The sequence shown here is derived from an EMBL/GenBank/DDBJ whole genome shotgun (WGS) entry which is preliminary data.</text>
</comment>